<gene>
    <name evidence="14" type="primary">uppP</name>
    <name evidence="15" type="ORF">DB31_6910</name>
</gene>
<keyword evidence="8 14" id="KW-1133">Transmembrane helix</keyword>
<dbReference type="HAMAP" id="MF_01006">
    <property type="entry name" value="Undec_diphosphatase"/>
    <property type="match status" value="1"/>
</dbReference>
<evidence type="ECO:0000256" key="5">
    <source>
        <dbReference type="ARBA" id="ARBA00022475"/>
    </source>
</evidence>
<reference evidence="15 16" key="1">
    <citation type="submission" date="2014-04" db="EMBL/GenBank/DDBJ databases">
        <title>Genome assembly of Hyalangium minutum DSM 14724.</title>
        <authorList>
            <person name="Sharma G."/>
            <person name="Subramanian S."/>
        </authorList>
    </citation>
    <scope>NUCLEOTIDE SEQUENCE [LARGE SCALE GENOMIC DNA]</scope>
    <source>
        <strain evidence="15 16">DSM 14724</strain>
    </source>
</reference>
<evidence type="ECO:0000256" key="4">
    <source>
        <dbReference type="ARBA" id="ARBA00021581"/>
    </source>
</evidence>
<dbReference type="STRING" id="394096.DB31_6910"/>
<protein>
    <recommendedName>
        <fullName evidence="4 14">Undecaprenyl-diphosphatase</fullName>
        <ecNumber evidence="3 14">3.6.1.27</ecNumber>
    </recommendedName>
    <alternativeName>
        <fullName evidence="12 14">Bacitracin resistance protein</fullName>
    </alternativeName>
    <alternativeName>
        <fullName evidence="11 14">Undecaprenyl pyrophosphate phosphatase</fullName>
    </alternativeName>
</protein>
<comment type="catalytic activity">
    <reaction evidence="13 14">
        <text>di-trans,octa-cis-undecaprenyl diphosphate + H2O = di-trans,octa-cis-undecaprenyl phosphate + phosphate + H(+)</text>
        <dbReference type="Rhea" id="RHEA:28094"/>
        <dbReference type="ChEBI" id="CHEBI:15377"/>
        <dbReference type="ChEBI" id="CHEBI:15378"/>
        <dbReference type="ChEBI" id="CHEBI:43474"/>
        <dbReference type="ChEBI" id="CHEBI:58405"/>
        <dbReference type="ChEBI" id="CHEBI:60392"/>
        <dbReference type="EC" id="3.6.1.27"/>
    </reaction>
</comment>
<keyword evidence="10 14" id="KW-0046">Antibiotic resistance</keyword>
<accession>A0A085WMU5</accession>
<sequence>MSLIEAIVLGLVQGLTEFLPISSTAHLRIVPELLGWKDPGAAYSAVIQLGTVAAVLIYFRGDLVKLTVAFFQGLARRQPFATLESRLAWFVLVGTLPIGICGLAFKKHIESSLRSLYIISTSLIVLAIILFIVERVASHQRTVADMRWKDAIIIGAWQSVALIPGSSRSGTTLTGALSLGLRREDAARYSFLLSIPATTLAGVFELKHLLEAETRPSTVALATGTLVAFASGWAAIAWLLRYLRTRSTMIFVVYRVALGLVLIGLLQAGVLKPLSGVENVATNPSEPTKPPVEKQVTD</sequence>
<dbReference type="EMBL" id="JMCB01000005">
    <property type="protein sequence ID" value="KFE69008.1"/>
    <property type="molecule type" value="Genomic_DNA"/>
</dbReference>
<evidence type="ECO:0000313" key="15">
    <source>
        <dbReference type="EMBL" id="KFE69008.1"/>
    </source>
</evidence>
<keyword evidence="14" id="KW-0573">Peptidoglycan synthesis</keyword>
<evidence type="ECO:0000256" key="9">
    <source>
        <dbReference type="ARBA" id="ARBA00023136"/>
    </source>
</evidence>
<dbReference type="EC" id="3.6.1.27" evidence="3 14"/>
<comment type="function">
    <text evidence="14">Catalyzes the dephosphorylation of undecaprenyl diphosphate (UPP). Confers resistance to bacitracin.</text>
</comment>
<keyword evidence="6 14" id="KW-0812">Transmembrane</keyword>
<keyword evidence="14" id="KW-0961">Cell wall biogenesis/degradation</keyword>
<evidence type="ECO:0000256" key="3">
    <source>
        <dbReference type="ARBA" id="ARBA00012374"/>
    </source>
</evidence>
<evidence type="ECO:0000256" key="6">
    <source>
        <dbReference type="ARBA" id="ARBA00022692"/>
    </source>
</evidence>
<keyword evidence="14" id="KW-0133">Cell shape</keyword>
<dbReference type="GO" id="GO:0050380">
    <property type="term" value="F:undecaprenyl-diphosphatase activity"/>
    <property type="evidence" value="ECO:0007669"/>
    <property type="project" value="UniProtKB-UniRule"/>
</dbReference>
<feature type="transmembrane region" description="Helical" evidence="14">
    <location>
        <begin position="117"/>
        <end position="137"/>
    </location>
</feature>
<feature type="transmembrane region" description="Helical" evidence="14">
    <location>
        <begin position="252"/>
        <end position="270"/>
    </location>
</feature>
<dbReference type="AlphaFoldDB" id="A0A085WMU5"/>
<evidence type="ECO:0000256" key="11">
    <source>
        <dbReference type="ARBA" id="ARBA00032707"/>
    </source>
</evidence>
<evidence type="ECO:0000256" key="13">
    <source>
        <dbReference type="ARBA" id="ARBA00047594"/>
    </source>
</evidence>
<dbReference type="PANTHER" id="PTHR30622">
    <property type="entry name" value="UNDECAPRENYL-DIPHOSPHATASE"/>
    <property type="match status" value="1"/>
</dbReference>
<feature type="transmembrane region" description="Helical" evidence="14">
    <location>
        <begin position="41"/>
        <end position="59"/>
    </location>
</feature>
<evidence type="ECO:0000256" key="12">
    <source>
        <dbReference type="ARBA" id="ARBA00032932"/>
    </source>
</evidence>
<dbReference type="OrthoDB" id="9808289at2"/>
<dbReference type="InterPro" id="IPR003824">
    <property type="entry name" value="UppP"/>
</dbReference>
<keyword evidence="16" id="KW-1185">Reference proteome</keyword>
<dbReference type="GO" id="GO:0005886">
    <property type="term" value="C:plasma membrane"/>
    <property type="evidence" value="ECO:0007669"/>
    <property type="project" value="UniProtKB-SubCell"/>
</dbReference>
<name>A0A085WMU5_9BACT</name>
<dbReference type="Pfam" id="PF02673">
    <property type="entry name" value="BacA"/>
    <property type="match status" value="1"/>
</dbReference>
<evidence type="ECO:0000313" key="16">
    <source>
        <dbReference type="Proteomes" id="UP000028725"/>
    </source>
</evidence>
<comment type="subcellular location">
    <subcellularLocation>
        <location evidence="1 14">Cell membrane</location>
        <topology evidence="1 14">Multi-pass membrane protein</topology>
    </subcellularLocation>
</comment>
<dbReference type="Proteomes" id="UP000028725">
    <property type="component" value="Unassembled WGS sequence"/>
</dbReference>
<feature type="transmembrane region" description="Helical" evidence="14">
    <location>
        <begin position="87"/>
        <end position="105"/>
    </location>
</feature>
<evidence type="ECO:0000256" key="8">
    <source>
        <dbReference type="ARBA" id="ARBA00022989"/>
    </source>
</evidence>
<proteinExistence type="inferred from homology"/>
<evidence type="ECO:0000256" key="1">
    <source>
        <dbReference type="ARBA" id="ARBA00004651"/>
    </source>
</evidence>
<evidence type="ECO:0000256" key="14">
    <source>
        <dbReference type="HAMAP-Rule" id="MF_01006"/>
    </source>
</evidence>
<evidence type="ECO:0000256" key="2">
    <source>
        <dbReference type="ARBA" id="ARBA00010621"/>
    </source>
</evidence>
<evidence type="ECO:0000256" key="7">
    <source>
        <dbReference type="ARBA" id="ARBA00022801"/>
    </source>
</evidence>
<dbReference type="RefSeq" id="WP_044187695.1">
    <property type="nucleotide sequence ID" value="NZ_JMCB01000005.1"/>
</dbReference>
<comment type="similarity">
    <text evidence="2 14">Belongs to the UppP family.</text>
</comment>
<dbReference type="GO" id="GO:0046677">
    <property type="term" value="P:response to antibiotic"/>
    <property type="evidence" value="ECO:0007669"/>
    <property type="project" value="UniProtKB-UniRule"/>
</dbReference>
<feature type="transmembrane region" description="Helical" evidence="14">
    <location>
        <begin position="218"/>
        <end position="240"/>
    </location>
</feature>
<dbReference type="PATRIC" id="fig|394096.3.peg.2955"/>
<dbReference type="GO" id="GO:0008360">
    <property type="term" value="P:regulation of cell shape"/>
    <property type="evidence" value="ECO:0007669"/>
    <property type="project" value="UniProtKB-KW"/>
</dbReference>
<keyword evidence="7 14" id="KW-0378">Hydrolase</keyword>
<keyword evidence="5 14" id="KW-1003">Cell membrane</keyword>
<dbReference type="NCBIfam" id="NF001392">
    <property type="entry name" value="PRK00281.2-1"/>
    <property type="match status" value="1"/>
</dbReference>
<comment type="miscellaneous">
    <text evidence="14">Bacitracin is thought to be involved in the inhibition of peptidoglycan synthesis by sequestering undecaprenyl diphosphate, thereby reducing the pool of lipid carrier available.</text>
</comment>
<organism evidence="15 16">
    <name type="scientific">Hyalangium minutum</name>
    <dbReference type="NCBI Taxonomy" id="394096"/>
    <lineage>
        <taxon>Bacteria</taxon>
        <taxon>Pseudomonadati</taxon>
        <taxon>Myxococcota</taxon>
        <taxon>Myxococcia</taxon>
        <taxon>Myxococcales</taxon>
        <taxon>Cystobacterineae</taxon>
        <taxon>Archangiaceae</taxon>
        <taxon>Hyalangium</taxon>
    </lineage>
</organism>
<feature type="transmembrane region" description="Helical" evidence="14">
    <location>
        <begin position="186"/>
        <end position="206"/>
    </location>
</feature>
<dbReference type="PANTHER" id="PTHR30622:SF4">
    <property type="entry name" value="UNDECAPRENYL-DIPHOSPHATASE"/>
    <property type="match status" value="1"/>
</dbReference>
<evidence type="ECO:0000256" key="10">
    <source>
        <dbReference type="ARBA" id="ARBA00023251"/>
    </source>
</evidence>
<dbReference type="NCBIfam" id="TIGR00753">
    <property type="entry name" value="undec_PP_bacA"/>
    <property type="match status" value="1"/>
</dbReference>
<comment type="caution">
    <text evidence="15">The sequence shown here is derived from an EMBL/GenBank/DDBJ whole genome shotgun (WGS) entry which is preliminary data.</text>
</comment>
<keyword evidence="9 14" id="KW-0472">Membrane</keyword>
<dbReference type="GO" id="GO:0071555">
    <property type="term" value="P:cell wall organization"/>
    <property type="evidence" value="ECO:0007669"/>
    <property type="project" value="UniProtKB-KW"/>
</dbReference>
<dbReference type="GO" id="GO:0009252">
    <property type="term" value="P:peptidoglycan biosynthetic process"/>
    <property type="evidence" value="ECO:0007669"/>
    <property type="project" value="UniProtKB-KW"/>
</dbReference>